<dbReference type="InterPro" id="IPR011004">
    <property type="entry name" value="Trimer_LpxA-like_sf"/>
</dbReference>
<dbReference type="InterPro" id="IPR055729">
    <property type="entry name" value="DUF7305"/>
</dbReference>
<evidence type="ECO:0000259" key="1">
    <source>
        <dbReference type="Pfam" id="PF23981"/>
    </source>
</evidence>
<dbReference type="Pfam" id="PF23960">
    <property type="entry name" value="DUF7289"/>
    <property type="match status" value="1"/>
</dbReference>
<gene>
    <name evidence="2" type="ORF">J2752_002358</name>
</gene>
<name>A0A8T4GQ60_9EURY</name>
<dbReference type="Proteomes" id="UP000765891">
    <property type="component" value="Unassembled WGS sequence"/>
</dbReference>
<proteinExistence type="predicted"/>
<dbReference type="InterPro" id="IPR055713">
    <property type="entry name" value="DUF7289"/>
</dbReference>
<feature type="domain" description="DUF7305" evidence="1">
    <location>
        <begin position="378"/>
        <end position="587"/>
    </location>
</feature>
<evidence type="ECO:0000313" key="3">
    <source>
        <dbReference type="Proteomes" id="UP000765891"/>
    </source>
</evidence>
<dbReference type="AlphaFoldDB" id="A0A8T4GQ60"/>
<organism evidence="2 3">
    <name type="scientific">Halarchaeum rubridurum</name>
    <dbReference type="NCBI Taxonomy" id="489911"/>
    <lineage>
        <taxon>Archaea</taxon>
        <taxon>Methanobacteriati</taxon>
        <taxon>Methanobacteriota</taxon>
        <taxon>Stenosarchaea group</taxon>
        <taxon>Halobacteria</taxon>
        <taxon>Halobacteriales</taxon>
        <taxon>Halobacteriaceae</taxon>
    </lineage>
</organism>
<evidence type="ECO:0000313" key="2">
    <source>
        <dbReference type="EMBL" id="MBP1955435.1"/>
    </source>
</evidence>
<dbReference type="Pfam" id="PF23981">
    <property type="entry name" value="DUF7305"/>
    <property type="match status" value="1"/>
</dbReference>
<comment type="caution">
    <text evidence="2">The sequence shown here is derived from an EMBL/GenBank/DDBJ whole genome shotgun (WGS) entry which is preliminary data.</text>
</comment>
<protein>
    <submittedName>
        <fullName evidence="2">Cytoskeletal protein CcmA (Bactofilin family)</fullName>
    </submittedName>
</protein>
<dbReference type="EMBL" id="JAGGKO010000004">
    <property type="protein sequence ID" value="MBP1955435.1"/>
    <property type="molecule type" value="Genomic_DNA"/>
</dbReference>
<sequence length="612" mass="64191">MARSRGVSEVMGVVLLLGLTVATVTATVSIGNAALQQDQDRLTVEQAELQAGAFHRAVSSATDGTSATARFDAAGLHTDVDPQQGWVNVTVRNTSSGDIVGWRNVSLGTVRFAQSEPHLVYQGGAVFRVEDGYALVRERPEFSYRNGSLGFAIRTIGGNVTTNGGIVLQQGNTSPVYPQAGLTNPMENTEIEITIHSRYYRAWERIFEDAGADAVTDAGRNTTSVTFPTRLEPLGGAITAGTPTSGLTLSGGMSVDSYNSSDPNSMNGRYSRVVSSGGVTLTGGISVNSDLVSGGDVTIKKGSELQGTLRTAGNFTLESGTVAGDGNDNDSRVQGDAYVARNVTINYGASFDGDLYYGGNLTEIDDSVIADENIHKQQVSASVVTPRPITEHMSRIITDARASNSNDETLSISNNRLNCTRNVDDDWNDAECNLSHGTYYLDELSMGDDEELRLNTTDGDITLVVDGNVSLAGASTARVLGNGRVNLFTSGDYSMGGSGDVLVGDGSSDSPPATQFWTYLYPNASARLGGGSKYTGVIYGPGPSDGSGARIVPGASGGTAHIHGALVGDVRLVEGGVDIHYDTALQDSIILPPSARKSKYAHIRLDAVNASS</sequence>
<dbReference type="OrthoDB" id="148042at2157"/>
<dbReference type="RefSeq" id="WP_188872744.1">
    <property type="nucleotide sequence ID" value="NZ_BMOO01000005.1"/>
</dbReference>
<reference evidence="2" key="1">
    <citation type="submission" date="2021-03" db="EMBL/GenBank/DDBJ databases">
        <title>Genomic Encyclopedia of Type Strains, Phase IV (KMG-IV): sequencing the most valuable type-strain genomes for metagenomic binning, comparative biology and taxonomic classification.</title>
        <authorList>
            <person name="Goeker M."/>
        </authorList>
    </citation>
    <scope>NUCLEOTIDE SEQUENCE</scope>
    <source>
        <strain evidence="2">DSM 22443</strain>
    </source>
</reference>
<dbReference type="SUPFAM" id="SSF51161">
    <property type="entry name" value="Trimeric LpxA-like enzymes"/>
    <property type="match status" value="1"/>
</dbReference>
<accession>A0A8T4GQ60</accession>